<sequence length="389" mass="43016">MASLQVSQPFNGGLDGQSRNSGRHTSSDGSDSQVVREVAVDCPWEGMVSWSSVRGVVTRSSQQAAADARRRREQEQRDLRELEPRSSARLRHLAQTLPKSGIDNPGFYGEDSTPLGELSDGWNIAKLLDPSEVRHCLGQLRSTLRDEQSTLDLALLSNLMHSPTFLRSLALHRAVATYMQRPSPPFPRSPNALHLAHEIQNHLNNSGQKEGLELCSLLSSSDFQALLSAHDIVARREMAPEVHPPHEEAPDQQPQQEQQQQQLTSPIDGEPGPRIVYVQKARDIPLGATVKNDGEAVVVSRIVRGGTAQKNQLLHEGDEILEINGITMRGRDVNEVSDLLADMQGTLTFLVKASHPSRSIQHKESVVSIKNCYAVFIIEHFCAVLPCWK</sequence>
<accession>A0A8C4QUI8</accession>
<feature type="region of interest" description="Disordered" evidence="3">
    <location>
        <begin position="1"/>
        <end position="34"/>
    </location>
</feature>
<dbReference type="PANTHER" id="PTHR23122">
    <property type="entry name" value="MEMBRANE-ASSOCIATED GUANYLATE KINASE MAGUK"/>
    <property type="match status" value="1"/>
</dbReference>
<evidence type="ECO:0000313" key="6">
    <source>
        <dbReference type="Ensembl" id="ENSEBUP00000020776.1"/>
    </source>
</evidence>
<feature type="region of interest" description="Disordered" evidence="3">
    <location>
        <begin position="59"/>
        <end position="82"/>
    </location>
</feature>
<protein>
    <submittedName>
        <fullName evidence="6">Uncharacterized protein</fullName>
    </submittedName>
</protein>
<dbReference type="SMART" id="SM00228">
    <property type="entry name" value="PDZ"/>
    <property type="match status" value="1"/>
</dbReference>
<dbReference type="Pfam" id="PF02828">
    <property type="entry name" value="L27"/>
    <property type="match status" value="1"/>
</dbReference>
<feature type="compositionally biased region" description="Polar residues" evidence="3">
    <location>
        <begin position="1"/>
        <end position="10"/>
    </location>
</feature>
<dbReference type="SUPFAM" id="SSF101288">
    <property type="entry name" value="L27 domain"/>
    <property type="match status" value="2"/>
</dbReference>
<feature type="compositionally biased region" description="Low complexity" evidence="3">
    <location>
        <begin position="252"/>
        <end position="262"/>
    </location>
</feature>
<evidence type="ECO:0000256" key="1">
    <source>
        <dbReference type="ARBA" id="ARBA00022443"/>
    </source>
</evidence>
<dbReference type="Gene3D" id="1.10.287.650">
    <property type="entry name" value="L27 domain"/>
    <property type="match status" value="1"/>
</dbReference>
<name>A0A8C4QUI8_EPTBU</name>
<dbReference type="PROSITE" id="PS51022">
    <property type="entry name" value="L27"/>
    <property type="match status" value="1"/>
</dbReference>
<reference evidence="6" key="2">
    <citation type="submission" date="2025-09" db="UniProtKB">
        <authorList>
            <consortium name="Ensembl"/>
        </authorList>
    </citation>
    <scope>IDENTIFICATION</scope>
</reference>
<keyword evidence="2" id="KW-0677">Repeat</keyword>
<feature type="compositionally biased region" description="Polar residues" evidence="3">
    <location>
        <begin position="17"/>
        <end position="33"/>
    </location>
</feature>
<evidence type="ECO:0000256" key="2">
    <source>
        <dbReference type="ARBA" id="ARBA00022737"/>
    </source>
</evidence>
<dbReference type="Ensembl" id="ENSEBUT00000021352.1">
    <property type="protein sequence ID" value="ENSEBUP00000020776.1"/>
    <property type="gene ID" value="ENSEBUG00000012846.1"/>
</dbReference>
<evidence type="ECO:0000256" key="3">
    <source>
        <dbReference type="SAM" id="MobiDB-lite"/>
    </source>
</evidence>
<dbReference type="InterPro" id="IPR050716">
    <property type="entry name" value="MAGUK"/>
</dbReference>
<evidence type="ECO:0000313" key="7">
    <source>
        <dbReference type="Proteomes" id="UP000694388"/>
    </source>
</evidence>
<dbReference type="InterPro" id="IPR036892">
    <property type="entry name" value="L27_dom_sf"/>
</dbReference>
<keyword evidence="7" id="KW-1185">Reference proteome</keyword>
<feature type="domain" description="L27" evidence="5">
    <location>
        <begin position="185"/>
        <end position="241"/>
    </location>
</feature>
<dbReference type="SMART" id="SM00569">
    <property type="entry name" value="L27"/>
    <property type="match status" value="2"/>
</dbReference>
<dbReference type="AlphaFoldDB" id="A0A8C4QUI8"/>
<dbReference type="InterPro" id="IPR014775">
    <property type="entry name" value="L27_C"/>
</dbReference>
<dbReference type="FunFam" id="2.30.42.10:FF:000088">
    <property type="entry name" value="MAGUK p55 subfamily member 5"/>
    <property type="match status" value="1"/>
</dbReference>
<feature type="domain" description="PDZ" evidence="4">
    <location>
        <begin position="275"/>
        <end position="355"/>
    </location>
</feature>
<feature type="region of interest" description="Disordered" evidence="3">
    <location>
        <begin position="242"/>
        <end position="272"/>
    </location>
</feature>
<reference evidence="6" key="1">
    <citation type="submission" date="2025-08" db="UniProtKB">
        <authorList>
            <consortium name="Ensembl"/>
        </authorList>
    </citation>
    <scope>IDENTIFICATION</scope>
</reference>
<evidence type="ECO:0000259" key="5">
    <source>
        <dbReference type="PROSITE" id="PS51022"/>
    </source>
</evidence>
<dbReference type="InterPro" id="IPR001478">
    <property type="entry name" value="PDZ"/>
</dbReference>
<dbReference type="PROSITE" id="PS50106">
    <property type="entry name" value="PDZ"/>
    <property type="match status" value="1"/>
</dbReference>
<dbReference type="Gene3D" id="2.30.42.10">
    <property type="match status" value="1"/>
</dbReference>
<feature type="compositionally biased region" description="Basic and acidic residues" evidence="3">
    <location>
        <begin position="67"/>
        <end position="82"/>
    </location>
</feature>
<keyword evidence="1" id="KW-0728">SH3 domain</keyword>
<organism evidence="6 7">
    <name type="scientific">Eptatretus burgeri</name>
    <name type="common">Inshore hagfish</name>
    <dbReference type="NCBI Taxonomy" id="7764"/>
    <lineage>
        <taxon>Eukaryota</taxon>
        <taxon>Metazoa</taxon>
        <taxon>Chordata</taxon>
        <taxon>Craniata</taxon>
        <taxon>Vertebrata</taxon>
        <taxon>Cyclostomata</taxon>
        <taxon>Myxini</taxon>
        <taxon>Myxiniformes</taxon>
        <taxon>Myxinidae</taxon>
        <taxon>Eptatretinae</taxon>
        <taxon>Eptatretus</taxon>
    </lineage>
</organism>
<dbReference type="Pfam" id="PF00595">
    <property type="entry name" value="PDZ"/>
    <property type="match status" value="1"/>
</dbReference>
<proteinExistence type="predicted"/>
<dbReference type="InterPro" id="IPR036034">
    <property type="entry name" value="PDZ_sf"/>
</dbReference>
<dbReference type="SUPFAM" id="SSF50156">
    <property type="entry name" value="PDZ domain-like"/>
    <property type="match status" value="1"/>
</dbReference>
<dbReference type="InterPro" id="IPR004172">
    <property type="entry name" value="L27_dom"/>
</dbReference>
<dbReference type="Proteomes" id="UP000694388">
    <property type="component" value="Unplaced"/>
</dbReference>
<dbReference type="Gene3D" id="1.20.1270.460">
    <property type="match status" value="1"/>
</dbReference>
<dbReference type="CDD" id="cd06798">
    <property type="entry name" value="PDZ_MPP5-like"/>
    <property type="match status" value="1"/>
</dbReference>
<evidence type="ECO:0000259" key="4">
    <source>
        <dbReference type="PROSITE" id="PS50106"/>
    </source>
</evidence>
<dbReference type="GeneTree" id="ENSGT00940000156087"/>